<comment type="caution">
    <text evidence="3">The sequence shown here is derived from an EMBL/GenBank/DDBJ whole genome shotgun (WGS) entry which is preliminary data.</text>
</comment>
<feature type="region of interest" description="Disordered" evidence="2">
    <location>
        <begin position="1"/>
        <end position="83"/>
    </location>
</feature>
<feature type="compositionally biased region" description="Basic and acidic residues" evidence="2">
    <location>
        <begin position="67"/>
        <end position="83"/>
    </location>
</feature>
<feature type="compositionally biased region" description="Polar residues" evidence="2">
    <location>
        <begin position="41"/>
        <end position="51"/>
    </location>
</feature>
<name>A0A9X0DIK4_9HELO</name>
<dbReference type="Proteomes" id="UP001152300">
    <property type="component" value="Unassembled WGS sequence"/>
</dbReference>
<organism evidence="3 4">
    <name type="scientific">Sclerotinia nivalis</name>
    <dbReference type="NCBI Taxonomy" id="352851"/>
    <lineage>
        <taxon>Eukaryota</taxon>
        <taxon>Fungi</taxon>
        <taxon>Dikarya</taxon>
        <taxon>Ascomycota</taxon>
        <taxon>Pezizomycotina</taxon>
        <taxon>Leotiomycetes</taxon>
        <taxon>Helotiales</taxon>
        <taxon>Sclerotiniaceae</taxon>
        <taxon>Sclerotinia</taxon>
    </lineage>
</organism>
<evidence type="ECO:0000313" key="4">
    <source>
        <dbReference type="Proteomes" id="UP001152300"/>
    </source>
</evidence>
<keyword evidence="4" id="KW-1185">Reference proteome</keyword>
<gene>
    <name evidence="3" type="ORF">OCU04_007170</name>
</gene>
<dbReference type="AlphaFoldDB" id="A0A9X0DIK4"/>
<proteinExistence type="predicted"/>
<accession>A0A9X0DIK4</accession>
<feature type="compositionally biased region" description="Low complexity" evidence="2">
    <location>
        <begin position="1"/>
        <end position="18"/>
    </location>
</feature>
<sequence>MSSRSGESSPRGESSQSQCLPDGDGKKPSGSPKNDTHSHALDNSNVGTKPSSKSKRGTWRKALGLGEKVEMTEEEKKEKEEITSEIKKIQNEIREIKDHYKKNQKQNSIQRRQKIRDYREEKKETSAEKEERRLKHLRTDGPYTRDRNIHHDMWSMEQRWKEDDEIAEAERDDRLRRLNLKEQDLHSMLKERKRLRHEEPKAKNEISAKERERLQRQELRKEDEISIEEAKNRLRQPTPPVIFQQPTYVKERKPSSSPAELKLQMMMEWDNESCKEWIYDHLEDYLDTYEIGQVKDDLEQMQEICGPRMFKATEGEWEDWLYGAGRVMYWKLQSIVTAARE</sequence>
<dbReference type="OrthoDB" id="3560585at2759"/>
<feature type="region of interest" description="Disordered" evidence="2">
    <location>
        <begin position="97"/>
        <end position="147"/>
    </location>
</feature>
<dbReference type="EMBL" id="JAPEIS010000007">
    <property type="protein sequence ID" value="KAJ8064861.1"/>
    <property type="molecule type" value="Genomic_DNA"/>
</dbReference>
<evidence type="ECO:0000256" key="2">
    <source>
        <dbReference type="SAM" id="MobiDB-lite"/>
    </source>
</evidence>
<feature type="compositionally biased region" description="Basic and acidic residues" evidence="2">
    <location>
        <begin position="115"/>
        <end position="147"/>
    </location>
</feature>
<keyword evidence="1" id="KW-0175">Coiled coil</keyword>
<evidence type="ECO:0000313" key="3">
    <source>
        <dbReference type="EMBL" id="KAJ8064861.1"/>
    </source>
</evidence>
<evidence type="ECO:0000256" key="1">
    <source>
        <dbReference type="SAM" id="Coils"/>
    </source>
</evidence>
<protein>
    <submittedName>
        <fullName evidence="3">Uncharacterized protein</fullName>
    </submittedName>
</protein>
<reference evidence="3" key="1">
    <citation type="submission" date="2022-11" db="EMBL/GenBank/DDBJ databases">
        <title>Genome Resource of Sclerotinia nivalis Strain SnTB1, a Plant Pathogen Isolated from American Ginseng.</title>
        <authorList>
            <person name="Fan S."/>
        </authorList>
    </citation>
    <scope>NUCLEOTIDE SEQUENCE</scope>
    <source>
        <strain evidence="3">SnTB1</strain>
    </source>
</reference>
<feature type="coiled-coil region" evidence="1">
    <location>
        <begin position="178"/>
        <end position="231"/>
    </location>
</feature>